<keyword evidence="1" id="KW-1133">Transmembrane helix</keyword>
<dbReference type="Proteomes" id="UP000598467">
    <property type="component" value="Unassembled WGS sequence"/>
</dbReference>
<name>A0A926P2Q0_9HYPH</name>
<keyword evidence="1" id="KW-0472">Membrane</keyword>
<feature type="transmembrane region" description="Helical" evidence="1">
    <location>
        <begin position="64"/>
        <end position="85"/>
    </location>
</feature>
<comment type="caution">
    <text evidence="2">The sequence shown here is derived from an EMBL/GenBank/DDBJ whole genome shotgun (WGS) entry which is preliminary data.</text>
</comment>
<protein>
    <recommendedName>
        <fullName evidence="4">Transmembrane protein</fullName>
    </recommendedName>
</protein>
<feature type="transmembrane region" description="Helical" evidence="1">
    <location>
        <begin position="97"/>
        <end position="118"/>
    </location>
</feature>
<dbReference type="EMBL" id="JABFCZ010000019">
    <property type="protein sequence ID" value="MBD1548008.1"/>
    <property type="molecule type" value="Genomic_DNA"/>
</dbReference>
<feature type="transmembrane region" description="Helical" evidence="1">
    <location>
        <begin position="31"/>
        <end position="52"/>
    </location>
</feature>
<accession>A0A926P2Q0</accession>
<evidence type="ECO:0000313" key="3">
    <source>
        <dbReference type="Proteomes" id="UP000598467"/>
    </source>
</evidence>
<dbReference type="AlphaFoldDB" id="A0A926P2Q0"/>
<dbReference type="RefSeq" id="WP_190292745.1">
    <property type="nucleotide sequence ID" value="NZ_JABFCZ010000019.1"/>
</dbReference>
<reference evidence="2" key="1">
    <citation type="submission" date="2020-05" db="EMBL/GenBank/DDBJ databases">
        <title>Identification of trans-AT polyketide cluster in two marine bacteria, producers of a novel glutaramide-containing polyketide sesbanimide D and analogs.</title>
        <authorList>
            <person name="Kacar D."/>
            <person name="Rodriguez P."/>
            <person name="Canedo L."/>
            <person name="Gonzalez E."/>
            <person name="Galan B."/>
            <person name="De La Calle F."/>
            <person name="Garcia J.L."/>
        </authorList>
    </citation>
    <scope>NUCLEOTIDE SEQUENCE</scope>
    <source>
        <strain evidence="2">PHM038</strain>
    </source>
</reference>
<evidence type="ECO:0000256" key="1">
    <source>
        <dbReference type="SAM" id="Phobius"/>
    </source>
</evidence>
<organism evidence="2 3">
    <name type="scientific">Roseibium aggregatum</name>
    <dbReference type="NCBI Taxonomy" id="187304"/>
    <lineage>
        <taxon>Bacteria</taxon>
        <taxon>Pseudomonadati</taxon>
        <taxon>Pseudomonadota</taxon>
        <taxon>Alphaproteobacteria</taxon>
        <taxon>Hyphomicrobiales</taxon>
        <taxon>Stappiaceae</taxon>
        <taxon>Roseibium</taxon>
    </lineage>
</organism>
<proteinExistence type="predicted"/>
<feature type="transmembrane region" description="Helical" evidence="1">
    <location>
        <begin position="158"/>
        <end position="175"/>
    </location>
</feature>
<sequence>MSGDRKHVVSPASLKSGIRTLPENRWLPVRALGFSLVWALLITGLVTIELALANQGMTARTTAVVILFALGSFAGALFARALAAFLSRFRPQQSARFAAMFFGLITGTVGMTAFFHFLQFRSYYSMTHSDILTVHWAIEMIMTGANAVYIFMIESAMLLLPWGLPLALAAAWDYATAPIERKRQ</sequence>
<evidence type="ECO:0008006" key="4">
    <source>
        <dbReference type="Google" id="ProtNLM"/>
    </source>
</evidence>
<gene>
    <name evidence="2" type="ORF">HK439_17205</name>
</gene>
<evidence type="ECO:0000313" key="2">
    <source>
        <dbReference type="EMBL" id="MBD1548008.1"/>
    </source>
</evidence>
<keyword evidence="1" id="KW-0812">Transmembrane</keyword>